<keyword evidence="2" id="KW-1185">Reference proteome</keyword>
<sequence length="105" mass="12192">MVTTKQMILSLPHSCKFRSGMSVQDLKHLTAQRQHLEFCAHNQGTPLLRRLAHRRYLRHHHIITATIRALLQYMATCVLSVDVDLRPTRCLSRVVDKKFSSWKAS</sequence>
<evidence type="ECO:0000313" key="2">
    <source>
        <dbReference type="Proteomes" id="UP001162029"/>
    </source>
</evidence>
<comment type="caution">
    <text evidence="1">The sequence shown here is derived from an EMBL/GenBank/DDBJ whole genome shotgun (WGS) entry which is preliminary data.</text>
</comment>
<proteinExistence type="predicted"/>
<reference evidence="1" key="1">
    <citation type="submission" date="2022-12" db="EMBL/GenBank/DDBJ databases">
        <authorList>
            <person name="Webb A."/>
        </authorList>
    </citation>
    <scope>NUCLEOTIDE SEQUENCE</scope>
    <source>
        <strain evidence="1">Pd1</strain>
    </source>
</reference>
<evidence type="ECO:0000313" key="1">
    <source>
        <dbReference type="EMBL" id="CAI5742050.1"/>
    </source>
</evidence>
<protein>
    <submittedName>
        <fullName evidence="1">Uncharacterized protein</fullName>
    </submittedName>
</protein>
<dbReference type="EMBL" id="CANTFM010001639">
    <property type="protein sequence ID" value="CAI5742050.1"/>
    <property type="molecule type" value="Genomic_DNA"/>
</dbReference>
<organism evidence="1 2">
    <name type="scientific">Peronospora destructor</name>
    <dbReference type="NCBI Taxonomy" id="86335"/>
    <lineage>
        <taxon>Eukaryota</taxon>
        <taxon>Sar</taxon>
        <taxon>Stramenopiles</taxon>
        <taxon>Oomycota</taxon>
        <taxon>Peronosporomycetes</taxon>
        <taxon>Peronosporales</taxon>
        <taxon>Peronosporaceae</taxon>
        <taxon>Peronospora</taxon>
    </lineage>
</organism>
<accession>A0AAV0V275</accession>
<dbReference type="AlphaFoldDB" id="A0AAV0V275"/>
<dbReference type="Proteomes" id="UP001162029">
    <property type="component" value="Unassembled WGS sequence"/>
</dbReference>
<gene>
    <name evidence="1" type="ORF">PDE001_LOCUS8087</name>
</gene>
<name>A0AAV0V275_9STRA</name>